<protein>
    <recommendedName>
        <fullName evidence="3">MSHA biogenesis protein MshK</fullName>
    </recommendedName>
</protein>
<evidence type="ECO:0000313" key="1">
    <source>
        <dbReference type="EMBL" id="MCC2617635.1"/>
    </source>
</evidence>
<organism evidence="1 2">
    <name type="scientific">Fluctibacter halophilus</name>
    <dbReference type="NCBI Taxonomy" id="226011"/>
    <lineage>
        <taxon>Bacteria</taxon>
        <taxon>Pseudomonadati</taxon>
        <taxon>Pseudomonadota</taxon>
        <taxon>Gammaproteobacteria</taxon>
        <taxon>Alteromonadales</taxon>
        <taxon>Alteromonadaceae</taxon>
        <taxon>Fluctibacter</taxon>
    </lineage>
</organism>
<dbReference type="EMBL" id="JAJEWP010000005">
    <property type="protein sequence ID" value="MCC2617635.1"/>
    <property type="molecule type" value="Genomic_DNA"/>
</dbReference>
<proteinExistence type="predicted"/>
<name>A0ABS8GAL8_9ALTE</name>
<gene>
    <name evidence="1" type="ORF">LJ739_15380</name>
</gene>
<evidence type="ECO:0000313" key="2">
    <source>
        <dbReference type="Proteomes" id="UP001520878"/>
    </source>
</evidence>
<keyword evidence="2" id="KW-1185">Reference proteome</keyword>
<accession>A0ABS8GAL8</accession>
<dbReference type="Proteomes" id="UP001520878">
    <property type="component" value="Unassembled WGS sequence"/>
</dbReference>
<dbReference type="RefSeq" id="WP_229161934.1">
    <property type="nucleotide sequence ID" value="NZ_JAJEWP010000005.1"/>
</dbReference>
<reference evidence="1 2" key="1">
    <citation type="submission" date="2021-10" db="EMBL/GenBank/DDBJ databases">
        <title>Draft genome of Aestuariibacter halophilus JC2043.</title>
        <authorList>
            <person name="Emsley S.A."/>
            <person name="Pfannmuller K.M."/>
            <person name="Ushijima B."/>
            <person name="Saw J.H."/>
            <person name="Videau P."/>
        </authorList>
    </citation>
    <scope>NUCLEOTIDE SEQUENCE [LARGE SCALE GENOMIC DNA]</scope>
    <source>
        <strain evidence="1 2">JC2043</strain>
    </source>
</reference>
<evidence type="ECO:0008006" key="3">
    <source>
        <dbReference type="Google" id="ProtNLM"/>
    </source>
</evidence>
<comment type="caution">
    <text evidence="1">The sequence shown here is derived from an EMBL/GenBank/DDBJ whole genome shotgun (WGS) entry which is preliminary data.</text>
</comment>
<sequence length="102" mass="11073">MILSLMAFYSQGAVDPTRPLNSKGQSAEGPSAVKNIEVNAVFVGPLNRRAIINGDLVTEGQVWKGIEVKAIDAEGVTLLDNDQIRRIKMNQKTVLKEHGNEG</sequence>